<accession>A0A183UJU9</accession>
<keyword evidence="4" id="KW-1185">Reference proteome</keyword>
<reference evidence="5" key="1">
    <citation type="submission" date="2016-06" db="UniProtKB">
        <authorList>
            <consortium name="WormBaseParasite"/>
        </authorList>
    </citation>
    <scope>IDENTIFICATION</scope>
</reference>
<sequence>MEPSFEAATSQTPFPSSGSALHKQGAFDMDDKAILRSAVVIGVLACSIAVWAIIKLYRRSSRNRVRRYDLLSVKQLAPDLVVDSEGSEDELFESSVIDDSNRRLVSATRQSLH</sequence>
<proteinExistence type="predicted"/>
<feature type="transmembrane region" description="Helical" evidence="2">
    <location>
        <begin position="33"/>
        <end position="57"/>
    </location>
</feature>
<evidence type="ECO:0000313" key="5">
    <source>
        <dbReference type="WBParaSite" id="TCNE_0000876901-mRNA-1"/>
    </source>
</evidence>
<protein>
    <submittedName>
        <fullName evidence="5">Membrane protein FAM174</fullName>
    </submittedName>
</protein>
<dbReference type="Proteomes" id="UP000050794">
    <property type="component" value="Unassembled WGS sequence"/>
</dbReference>
<evidence type="ECO:0000313" key="4">
    <source>
        <dbReference type="Proteomes" id="UP000050794"/>
    </source>
</evidence>
<keyword evidence="2" id="KW-1133">Transmembrane helix</keyword>
<keyword evidence="2" id="KW-0812">Transmembrane</keyword>
<name>A0A183UJU9_TOXCA</name>
<evidence type="ECO:0000256" key="2">
    <source>
        <dbReference type="SAM" id="Phobius"/>
    </source>
</evidence>
<evidence type="ECO:0000256" key="1">
    <source>
        <dbReference type="SAM" id="MobiDB-lite"/>
    </source>
</evidence>
<feature type="region of interest" description="Disordered" evidence="1">
    <location>
        <begin position="1"/>
        <end position="21"/>
    </location>
</feature>
<organism evidence="4 5">
    <name type="scientific">Toxocara canis</name>
    <name type="common">Canine roundworm</name>
    <dbReference type="NCBI Taxonomy" id="6265"/>
    <lineage>
        <taxon>Eukaryota</taxon>
        <taxon>Metazoa</taxon>
        <taxon>Ecdysozoa</taxon>
        <taxon>Nematoda</taxon>
        <taxon>Chromadorea</taxon>
        <taxon>Rhabditida</taxon>
        <taxon>Spirurina</taxon>
        <taxon>Ascaridomorpha</taxon>
        <taxon>Ascaridoidea</taxon>
        <taxon>Toxocaridae</taxon>
        <taxon>Toxocara</taxon>
    </lineage>
</organism>
<dbReference type="EMBL" id="UYWY01019993">
    <property type="protein sequence ID" value="VDM40090.1"/>
    <property type="molecule type" value="Genomic_DNA"/>
</dbReference>
<dbReference type="WBParaSite" id="TCNE_0000876901-mRNA-1">
    <property type="protein sequence ID" value="TCNE_0000876901-mRNA-1"/>
    <property type="gene ID" value="TCNE_0000876901"/>
</dbReference>
<keyword evidence="2" id="KW-0472">Membrane</keyword>
<evidence type="ECO:0000313" key="3">
    <source>
        <dbReference type="EMBL" id="VDM40090.1"/>
    </source>
</evidence>
<reference evidence="3 4" key="2">
    <citation type="submission" date="2018-11" db="EMBL/GenBank/DDBJ databases">
        <authorList>
            <consortium name="Pathogen Informatics"/>
        </authorList>
    </citation>
    <scope>NUCLEOTIDE SEQUENCE [LARGE SCALE GENOMIC DNA]</scope>
</reference>
<dbReference type="AlphaFoldDB" id="A0A183UJU9"/>
<gene>
    <name evidence="3" type="ORF">TCNE_LOCUS8769</name>
</gene>
<feature type="compositionally biased region" description="Polar residues" evidence="1">
    <location>
        <begin position="7"/>
        <end position="19"/>
    </location>
</feature>